<comment type="caution">
    <text evidence="3">The sequence shown here is derived from an EMBL/GenBank/DDBJ whole genome shotgun (WGS) entry which is preliminary data.</text>
</comment>
<protein>
    <recommendedName>
        <fullName evidence="5">Tat pathway signal sequence</fullName>
    </recommendedName>
</protein>
<evidence type="ECO:0000313" key="4">
    <source>
        <dbReference type="Proteomes" id="UP000078397"/>
    </source>
</evidence>
<evidence type="ECO:0000256" key="2">
    <source>
        <dbReference type="SAM" id="Phobius"/>
    </source>
</evidence>
<comment type="similarity">
    <text evidence="1">Belongs to the ustYa family.</text>
</comment>
<name>A0A179FBC6_METCM</name>
<proteinExistence type="inferred from homology"/>
<keyword evidence="4" id="KW-1185">Reference proteome</keyword>
<organism evidence="3 4">
    <name type="scientific">Pochonia chlamydosporia 170</name>
    <dbReference type="NCBI Taxonomy" id="1380566"/>
    <lineage>
        <taxon>Eukaryota</taxon>
        <taxon>Fungi</taxon>
        <taxon>Dikarya</taxon>
        <taxon>Ascomycota</taxon>
        <taxon>Pezizomycotina</taxon>
        <taxon>Sordariomycetes</taxon>
        <taxon>Hypocreomycetidae</taxon>
        <taxon>Hypocreales</taxon>
        <taxon>Clavicipitaceae</taxon>
        <taxon>Pochonia</taxon>
    </lineage>
</organism>
<dbReference type="RefSeq" id="XP_018140113.1">
    <property type="nucleotide sequence ID" value="XM_018285907.1"/>
</dbReference>
<reference evidence="3 4" key="1">
    <citation type="journal article" date="2016" name="PLoS Pathog.">
        <title>Biosynthesis of antibiotic leucinostatins in bio-control fungus Purpureocillium lilacinum and their inhibition on phytophthora revealed by genome mining.</title>
        <authorList>
            <person name="Wang G."/>
            <person name="Liu Z."/>
            <person name="Lin R."/>
            <person name="Li E."/>
            <person name="Mao Z."/>
            <person name="Ling J."/>
            <person name="Yang Y."/>
            <person name="Yin W.B."/>
            <person name="Xie B."/>
        </authorList>
    </citation>
    <scope>NUCLEOTIDE SEQUENCE [LARGE SCALE GENOMIC DNA]</scope>
    <source>
        <strain evidence="3">170</strain>
    </source>
</reference>
<dbReference type="GeneID" id="28849901"/>
<evidence type="ECO:0000313" key="3">
    <source>
        <dbReference type="EMBL" id="OAQ62409.1"/>
    </source>
</evidence>
<feature type="transmembrane region" description="Helical" evidence="2">
    <location>
        <begin position="47"/>
        <end position="70"/>
    </location>
</feature>
<evidence type="ECO:0000256" key="1">
    <source>
        <dbReference type="ARBA" id="ARBA00035112"/>
    </source>
</evidence>
<dbReference type="OrthoDB" id="3687641at2759"/>
<dbReference type="STRING" id="1380566.A0A179FBC6"/>
<dbReference type="PANTHER" id="PTHR33365:SF14">
    <property type="entry name" value="TAT PATHWAY SIGNAL SEQUENCE"/>
    <property type="match status" value="1"/>
</dbReference>
<keyword evidence="2" id="KW-0472">Membrane</keyword>
<dbReference type="EMBL" id="LSBJ02000007">
    <property type="protein sequence ID" value="OAQ62409.1"/>
    <property type="molecule type" value="Genomic_DNA"/>
</dbReference>
<sequence>MQSKSSKTQGNYAKLSGEEEAFLQHKNESDSTLFLVDPSNKSLRLRLYFSVALNIITVISLIGIGISQYIEHSVLNNDLRKCSSYSPIHNLLDLEPSIKKVNGSLFPSKTPSISRELPNPKADSLWEEWELTRVFPLTRQDIIKMGKDPSYTAKLEDDIWGLGDDAYAGTFDVYHQLHCLNSLRHIAYGSYYNMSMANPERLKMPEIHLNHCVDILMQALQCSGNVNIMTMDWVATQTYPFPDMSVNRHCINFEKLTAWRKENTIDMDKYVRVMEKPEGVVERPMADQFYAYHGWESPNHKNGANPDEDFNV</sequence>
<gene>
    <name evidence="3" type="ORF">VFPPC_06964</name>
</gene>
<dbReference type="PANTHER" id="PTHR33365">
    <property type="entry name" value="YALI0B05434P"/>
    <property type="match status" value="1"/>
</dbReference>
<dbReference type="InterPro" id="IPR021765">
    <property type="entry name" value="UstYa-like"/>
</dbReference>
<keyword evidence="2" id="KW-1133">Transmembrane helix</keyword>
<evidence type="ECO:0008006" key="5">
    <source>
        <dbReference type="Google" id="ProtNLM"/>
    </source>
</evidence>
<dbReference type="Pfam" id="PF11807">
    <property type="entry name" value="UstYa"/>
    <property type="match status" value="1"/>
</dbReference>
<dbReference type="Proteomes" id="UP000078397">
    <property type="component" value="Unassembled WGS sequence"/>
</dbReference>
<keyword evidence="2" id="KW-0812">Transmembrane</keyword>
<dbReference type="GO" id="GO:0043386">
    <property type="term" value="P:mycotoxin biosynthetic process"/>
    <property type="evidence" value="ECO:0007669"/>
    <property type="project" value="InterPro"/>
</dbReference>
<dbReference type="AlphaFoldDB" id="A0A179FBC6"/>
<dbReference type="KEGG" id="pchm:VFPPC_06964"/>
<accession>A0A179FBC6</accession>